<comment type="caution">
    <text evidence="1">The sequence shown here is derived from an EMBL/GenBank/DDBJ whole genome shotgun (WGS) entry which is preliminary data.</text>
</comment>
<name>A0ABS4GNV6_9BACL</name>
<gene>
    <name evidence="1" type="ORF">J2Z37_001947</name>
</gene>
<dbReference type="Proteomes" id="UP001519343">
    <property type="component" value="Unassembled WGS sequence"/>
</dbReference>
<reference evidence="1 2" key="1">
    <citation type="submission" date="2021-03" db="EMBL/GenBank/DDBJ databases">
        <title>Genomic Encyclopedia of Type Strains, Phase IV (KMG-IV): sequencing the most valuable type-strain genomes for metagenomic binning, comparative biology and taxonomic classification.</title>
        <authorList>
            <person name="Goeker M."/>
        </authorList>
    </citation>
    <scope>NUCLEOTIDE SEQUENCE [LARGE SCALE GENOMIC DNA]</scope>
    <source>
        <strain evidence="1 2">DSM 24738</strain>
    </source>
</reference>
<accession>A0ABS4GNV6</accession>
<evidence type="ECO:0000313" key="2">
    <source>
        <dbReference type="Proteomes" id="UP001519343"/>
    </source>
</evidence>
<dbReference type="RefSeq" id="WP_209810015.1">
    <property type="nucleotide sequence ID" value="NZ_JAGGKT010000004.1"/>
</dbReference>
<protein>
    <submittedName>
        <fullName evidence="1">Uncharacterized protein</fullName>
    </submittedName>
</protein>
<sequence length="183" mass="21260">MTKQRWIENENIDPIYLDIATWPIVHEDKLNSKDKEVYLTRKKAVVLYMKNNQSIDTISEVTGLDRNVIRKLVKRCLSSDNQGGIWGFRALIPRKRLKAYDRKSLPELSQHDDSPSFVGSFSFLLKNYPSIQEAIDNIFLGRNKKEVRSPIIKVKELHKKFLELCTAEGIKPHQYPFITDDLG</sequence>
<organism evidence="1 2">
    <name type="scientific">Ammoniphilus resinae</name>
    <dbReference type="NCBI Taxonomy" id="861532"/>
    <lineage>
        <taxon>Bacteria</taxon>
        <taxon>Bacillati</taxon>
        <taxon>Bacillota</taxon>
        <taxon>Bacilli</taxon>
        <taxon>Bacillales</taxon>
        <taxon>Paenibacillaceae</taxon>
        <taxon>Aneurinibacillus group</taxon>
        <taxon>Ammoniphilus</taxon>
    </lineage>
</organism>
<dbReference type="EMBL" id="JAGGKT010000004">
    <property type="protein sequence ID" value="MBP1931946.1"/>
    <property type="molecule type" value="Genomic_DNA"/>
</dbReference>
<evidence type="ECO:0000313" key="1">
    <source>
        <dbReference type="EMBL" id="MBP1931946.1"/>
    </source>
</evidence>
<keyword evidence="2" id="KW-1185">Reference proteome</keyword>
<proteinExistence type="predicted"/>